<dbReference type="Gene3D" id="3.90.226.10">
    <property type="entry name" value="2-enoyl-CoA Hydratase, Chain A, domain 1"/>
    <property type="match status" value="1"/>
</dbReference>
<dbReference type="InterPro" id="IPR005151">
    <property type="entry name" value="Tail-specific_protease"/>
</dbReference>
<organism evidence="2 3">
    <name type="scientific">Sphingomonas xanthus</name>
    <dbReference type="NCBI Taxonomy" id="2594473"/>
    <lineage>
        <taxon>Bacteria</taxon>
        <taxon>Pseudomonadati</taxon>
        <taxon>Pseudomonadota</taxon>
        <taxon>Alphaproteobacteria</taxon>
        <taxon>Sphingomonadales</taxon>
        <taxon>Sphingomonadaceae</taxon>
        <taxon>Sphingomonas</taxon>
    </lineage>
</organism>
<dbReference type="PANTHER" id="PTHR11261">
    <property type="entry name" value="INTERPHOTORECEPTOR RETINOID-BINDING PROTEIN"/>
    <property type="match status" value="1"/>
</dbReference>
<dbReference type="PANTHER" id="PTHR11261:SF3">
    <property type="entry name" value="RETINOL-BINDING PROTEIN 3"/>
    <property type="match status" value="1"/>
</dbReference>
<accession>A0A516IQZ8</accession>
<dbReference type="KEGG" id="sxa:FMM02_04785"/>
<dbReference type="GO" id="GO:0006508">
    <property type="term" value="P:proteolysis"/>
    <property type="evidence" value="ECO:0007669"/>
    <property type="project" value="InterPro"/>
</dbReference>
<keyword evidence="3" id="KW-1185">Reference proteome</keyword>
<proteinExistence type="predicted"/>
<gene>
    <name evidence="2" type="ORF">FMM02_04785</name>
</gene>
<dbReference type="CDD" id="cd07563">
    <property type="entry name" value="Peptidase_S41_IRBP"/>
    <property type="match status" value="1"/>
</dbReference>
<dbReference type="SUPFAM" id="SSF52096">
    <property type="entry name" value="ClpP/crotonase"/>
    <property type="match status" value="1"/>
</dbReference>
<protein>
    <submittedName>
        <fullName evidence="2">S41 family peptidase</fullName>
    </submittedName>
</protein>
<evidence type="ECO:0000259" key="1">
    <source>
        <dbReference type="SMART" id="SM00245"/>
    </source>
</evidence>
<dbReference type="Gene3D" id="3.30.750.44">
    <property type="match status" value="1"/>
</dbReference>
<feature type="domain" description="Tail specific protease" evidence="1">
    <location>
        <begin position="144"/>
        <end position="324"/>
    </location>
</feature>
<evidence type="ECO:0000313" key="2">
    <source>
        <dbReference type="EMBL" id="QDP19340.1"/>
    </source>
</evidence>
<dbReference type="OrthoDB" id="9758793at2"/>
<dbReference type="Pfam" id="PF03572">
    <property type="entry name" value="Peptidase_S41"/>
    <property type="match status" value="1"/>
</dbReference>
<name>A0A516IQZ8_9SPHN</name>
<reference evidence="2 3" key="1">
    <citation type="submission" date="2019-07" db="EMBL/GenBank/DDBJ databases">
        <title>Sphingomonas AE3 Genome sequencing and assembly.</title>
        <authorList>
            <person name="Kim H."/>
        </authorList>
    </citation>
    <scope>NUCLEOTIDE SEQUENCE [LARGE SCALE GENOMIC DNA]</scope>
    <source>
        <strain evidence="2 3">AE3</strain>
    </source>
</reference>
<sequence>MLLAAVAVPAVSQTSPQAAASTEAPDPFVAAEAHRTVEKLATTLEQDFVLPKAAKAYADMLRNNLAAGSYARFPDAKSFAAKVTEDIQAVHSDRHLRLHVIPLAQRGGSDGDQDYRPLTESGQAKSGWIAPGIAYVAFTMFPGNEASLSDLRKFLDEHGDADTLIIDARQHRGGGLAEIDMIFGEIFDQPTDLVLMDTRRAVEEREGSPFEDLGTLHLIPTSDDVVRRMHRAQPDSSPTRLRQAKVYYLTSKRTASAAEHLALALKRSGRATIVGENTRGAGNYGTMRPMGSIFAAFVPVGRTYDPDTNKGWEGTGIAPDVAVEAPKALDEALRLAGRPISGEEALAALR</sequence>
<dbReference type="EMBL" id="CP041659">
    <property type="protein sequence ID" value="QDP19340.1"/>
    <property type="molecule type" value="Genomic_DNA"/>
</dbReference>
<dbReference type="AlphaFoldDB" id="A0A516IQZ8"/>
<dbReference type="Pfam" id="PF11918">
    <property type="entry name" value="Peptidase_S41_N"/>
    <property type="match status" value="1"/>
</dbReference>
<dbReference type="GO" id="GO:0008236">
    <property type="term" value="F:serine-type peptidase activity"/>
    <property type="evidence" value="ECO:0007669"/>
    <property type="project" value="InterPro"/>
</dbReference>
<evidence type="ECO:0000313" key="3">
    <source>
        <dbReference type="Proteomes" id="UP000321857"/>
    </source>
</evidence>
<dbReference type="InterPro" id="IPR029045">
    <property type="entry name" value="ClpP/crotonase-like_dom_sf"/>
</dbReference>
<dbReference type="SMART" id="SM00245">
    <property type="entry name" value="TSPc"/>
    <property type="match status" value="1"/>
</dbReference>
<dbReference type="Proteomes" id="UP000321857">
    <property type="component" value="Chromosome"/>
</dbReference>